<dbReference type="EMBL" id="JAOQAV010000126">
    <property type="protein sequence ID" value="KAJ4177133.1"/>
    <property type="molecule type" value="Genomic_DNA"/>
</dbReference>
<dbReference type="PANTHER" id="PTHR17630:SF44">
    <property type="entry name" value="PROTEIN AIM2"/>
    <property type="match status" value="1"/>
</dbReference>
<dbReference type="InterPro" id="IPR002925">
    <property type="entry name" value="Dienelactn_hydro"/>
</dbReference>
<dbReference type="InterPro" id="IPR029058">
    <property type="entry name" value="AB_hydrolase_fold"/>
</dbReference>
<comment type="caution">
    <text evidence="2">The sequence shown here is derived from an EMBL/GenBank/DDBJ whole genome shotgun (WGS) entry which is preliminary data.</text>
</comment>
<reference evidence="2" key="1">
    <citation type="submission" date="2022-09" db="EMBL/GenBank/DDBJ databases">
        <title>Fusarium specimens isolated from Avocado Roots.</title>
        <authorList>
            <person name="Stajich J."/>
            <person name="Roper C."/>
            <person name="Heimlech-Rivalta G."/>
        </authorList>
    </citation>
    <scope>NUCLEOTIDE SEQUENCE</scope>
    <source>
        <strain evidence="2">A02</strain>
    </source>
</reference>
<feature type="domain" description="Dienelactone hydrolase" evidence="1">
    <location>
        <begin position="5"/>
        <end position="100"/>
    </location>
</feature>
<proteinExistence type="predicted"/>
<dbReference type="AlphaFoldDB" id="A0A9W8QU79"/>
<evidence type="ECO:0000313" key="2">
    <source>
        <dbReference type="EMBL" id="KAJ4177133.1"/>
    </source>
</evidence>
<dbReference type="Gene3D" id="3.40.50.1820">
    <property type="entry name" value="alpha/beta hydrolase"/>
    <property type="match status" value="1"/>
</dbReference>
<organism evidence="2 3">
    <name type="scientific">Fusarium falciforme</name>
    <dbReference type="NCBI Taxonomy" id="195108"/>
    <lineage>
        <taxon>Eukaryota</taxon>
        <taxon>Fungi</taxon>
        <taxon>Dikarya</taxon>
        <taxon>Ascomycota</taxon>
        <taxon>Pezizomycotina</taxon>
        <taxon>Sordariomycetes</taxon>
        <taxon>Hypocreomycetidae</taxon>
        <taxon>Hypocreales</taxon>
        <taxon>Nectriaceae</taxon>
        <taxon>Fusarium</taxon>
        <taxon>Fusarium solani species complex</taxon>
    </lineage>
</organism>
<accession>A0A9W8QU79</accession>
<evidence type="ECO:0000313" key="3">
    <source>
        <dbReference type="Proteomes" id="UP001152087"/>
    </source>
</evidence>
<dbReference type="Pfam" id="PF01738">
    <property type="entry name" value="DLH"/>
    <property type="match status" value="1"/>
</dbReference>
<dbReference type="Proteomes" id="UP001152087">
    <property type="component" value="Unassembled WGS sequence"/>
</dbReference>
<dbReference type="GO" id="GO:0016787">
    <property type="term" value="F:hydrolase activity"/>
    <property type="evidence" value="ECO:0007669"/>
    <property type="project" value="InterPro"/>
</dbReference>
<name>A0A9W8QU79_9HYPO</name>
<dbReference type="SUPFAM" id="SSF53474">
    <property type="entry name" value="alpha/beta-Hydrolases"/>
    <property type="match status" value="1"/>
</dbReference>
<protein>
    <recommendedName>
        <fullName evidence="1">Dienelactone hydrolase domain-containing protein</fullName>
    </recommendedName>
</protein>
<dbReference type="PANTHER" id="PTHR17630">
    <property type="entry name" value="DIENELACTONE HYDROLASE"/>
    <property type="match status" value="1"/>
</dbReference>
<gene>
    <name evidence="2" type="ORF">NW755_014035</name>
</gene>
<sequence length="100" mass="11160">MARKHLRAAASFHPSFVVEDDIKDIKAPVYIGLAEEDDMVPETLAQDLGTWTKQENVEAVMGSYPGVGHGFAARPATQDPVIREQYDRAFDAALTFFQKY</sequence>
<keyword evidence="3" id="KW-1185">Reference proteome</keyword>
<evidence type="ECO:0000259" key="1">
    <source>
        <dbReference type="Pfam" id="PF01738"/>
    </source>
</evidence>